<dbReference type="AlphaFoldDB" id="A0A5P2FVV8"/>
<dbReference type="KEGG" id="arac:E0W69_002845"/>
<keyword evidence="2" id="KW-1185">Reference proteome</keyword>
<dbReference type="Pfam" id="PF01126">
    <property type="entry name" value="Heme_oxygenase"/>
    <property type="match status" value="1"/>
</dbReference>
<proteinExistence type="predicted"/>
<dbReference type="Gene3D" id="1.20.910.10">
    <property type="entry name" value="Heme oxygenase-like"/>
    <property type="match status" value="1"/>
</dbReference>
<dbReference type="InterPro" id="IPR016053">
    <property type="entry name" value="Haem_Oase-like"/>
</dbReference>
<accession>A0A5P2FVV8</accession>
<evidence type="ECO:0000313" key="2">
    <source>
        <dbReference type="Proteomes" id="UP000292424"/>
    </source>
</evidence>
<dbReference type="OrthoDB" id="114943at2"/>
<dbReference type="EMBL" id="CP044016">
    <property type="protein sequence ID" value="QES87646.1"/>
    <property type="molecule type" value="Genomic_DNA"/>
</dbReference>
<dbReference type="CDD" id="cd19166">
    <property type="entry name" value="HemeO-bac"/>
    <property type="match status" value="1"/>
</dbReference>
<dbReference type="GO" id="GO:0004392">
    <property type="term" value="F:heme oxygenase (decyclizing) activity"/>
    <property type="evidence" value="ECO:0007669"/>
    <property type="project" value="InterPro"/>
</dbReference>
<organism evidence="1 2">
    <name type="scientific">Rhizosphaericola mali</name>
    <dbReference type="NCBI Taxonomy" id="2545455"/>
    <lineage>
        <taxon>Bacteria</taxon>
        <taxon>Pseudomonadati</taxon>
        <taxon>Bacteroidota</taxon>
        <taxon>Chitinophagia</taxon>
        <taxon>Chitinophagales</taxon>
        <taxon>Chitinophagaceae</taxon>
        <taxon>Rhizosphaericola</taxon>
    </lineage>
</organism>
<name>A0A5P2FVV8_9BACT</name>
<dbReference type="InterPro" id="IPR016084">
    <property type="entry name" value="Haem_Oase-like_multi-hlx"/>
</dbReference>
<sequence length="190" mass="21350">MTHKILKENTVVAHQELEKLIVANLKEIRNTKDYVNFLKLFYSFFVGLESAIEPYITSDILPDYANRRHVDCLMNDLTSLGANIEDLQLVSFDSIIDDKIKALAALYVIEGSIMGGPIILKLLSKKGITQGGSFFAGYGLDNLSKWTSFLTVLDLHIKGDDQNVAVEIANQVFTSFAIWVIYNTKDRVEN</sequence>
<dbReference type="Proteomes" id="UP000292424">
    <property type="component" value="Chromosome"/>
</dbReference>
<gene>
    <name evidence="1" type="ORF">E0W69_002845</name>
</gene>
<protein>
    <submittedName>
        <fullName evidence="1">Biliverdin-producing heme oxygenase</fullName>
    </submittedName>
</protein>
<reference evidence="1 2" key="1">
    <citation type="submission" date="2019-09" db="EMBL/GenBank/DDBJ databases">
        <title>Complete genome sequence of Arachidicoccus sp. B3-10 isolated from apple orchard soil.</title>
        <authorList>
            <person name="Kim H.S."/>
            <person name="Han K.-I."/>
            <person name="Suh M.K."/>
            <person name="Lee K.C."/>
            <person name="Eom M.K."/>
            <person name="Kim J.-S."/>
            <person name="Kang S.W."/>
            <person name="Sin Y."/>
            <person name="Lee J.-S."/>
        </authorList>
    </citation>
    <scope>NUCLEOTIDE SEQUENCE [LARGE SCALE GENOMIC DNA]</scope>
    <source>
        <strain evidence="1 2">B3-10</strain>
    </source>
</reference>
<evidence type="ECO:0000313" key="1">
    <source>
        <dbReference type="EMBL" id="QES87646.1"/>
    </source>
</evidence>
<dbReference type="SUPFAM" id="SSF48613">
    <property type="entry name" value="Heme oxygenase-like"/>
    <property type="match status" value="1"/>
</dbReference>
<dbReference type="RefSeq" id="WP_131328535.1">
    <property type="nucleotide sequence ID" value="NZ_CP044016.1"/>
</dbReference>
<dbReference type="GO" id="GO:0006788">
    <property type="term" value="P:heme oxidation"/>
    <property type="evidence" value="ECO:0007669"/>
    <property type="project" value="InterPro"/>
</dbReference>